<feature type="domain" description="NAD-dependent epimerase/dehydratase" evidence="1">
    <location>
        <begin position="5"/>
        <end position="181"/>
    </location>
</feature>
<proteinExistence type="predicted"/>
<accession>A0A1G8FTT7</accession>
<dbReference type="STRING" id="335973.SAMN04488693_103193"/>
<name>A0A1G8FTT7_9MICC</name>
<dbReference type="AlphaFoldDB" id="A0A1G8FTT7"/>
<dbReference type="SUPFAM" id="SSF51735">
    <property type="entry name" value="NAD(P)-binding Rossmann-fold domains"/>
    <property type="match status" value="1"/>
</dbReference>
<sequence>MRWSVIGGSGFVGGAVLKTLAGAGEEALPVRAPRVASAARTPLELLADADRQGAVVDLLARELAGSAVVVNAAGAAAPRSPESLQLTGANALLPVLIARACATAGVPRFVHLSSAAVQGHRPVLDESPDTAPFSPYSRSKALGERALRMIPPGGPEIISVRATSVQGIERPTTAALARFAASPLASVASPGTAPSPVASVDALAELVRTVGSHEGQLPQIVLQPWEGMTVRTVLEATGGTPLVLPRSLCRVVLRTGYTVSALLGERLHGSVRRVELMWFGQDQVAGWTAEEGVVLPSRVSSILEEAGARRRGRRQPRGSGQE</sequence>
<dbReference type="OrthoDB" id="9772485at2"/>
<dbReference type="EMBL" id="FNDT01000003">
    <property type="protein sequence ID" value="SDH85535.1"/>
    <property type="molecule type" value="Genomic_DNA"/>
</dbReference>
<organism evidence="2 3">
    <name type="scientific">Arthrobacter subterraneus</name>
    <dbReference type="NCBI Taxonomy" id="335973"/>
    <lineage>
        <taxon>Bacteria</taxon>
        <taxon>Bacillati</taxon>
        <taxon>Actinomycetota</taxon>
        <taxon>Actinomycetes</taxon>
        <taxon>Micrococcales</taxon>
        <taxon>Micrococcaceae</taxon>
        <taxon>Arthrobacter</taxon>
    </lineage>
</organism>
<dbReference type="InterPro" id="IPR001509">
    <property type="entry name" value="Epimerase_deHydtase"/>
</dbReference>
<protein>
    <submittedName>
        <fullName evidence="2">Nucleoside-diphosphate-sugar epimerase</fullName>
    </submittedName>
</protein>
<dbReference type="PANTHER" id="PTHR43245">
    <property type="entry name" value="BIFUNCTIONAL POLYMYXIN RESISTANCE PROTEIN ARNA"/>
    <property type="match status" value="1"/>
</dbReference>
<gene>
    <name evidence="2" type="ORF">SAMN04488693_103193</name>
</gene>
<dbReference type="InterPro" id="IPR050177">
    <property type="entry name" value="Lipid_A_modif_metabolic_enz"/>
</dbReference>
<evidence type="ECO:0000313" key="2">
    <source>
        <dbReference type="EMBL" id="SDH85535.1"/>
    </source>
</evidence>
<dbReference type="Pfam" id="PF01370">
    <property type="entry name" value="Epimerase"/>
    <property type="match status" value="1"/>
</dbReference>
<evidence type="ECO:0000259" key="1">
    <source>
        <dbReference type="Pfam" id="PF01370"/>
    </source>
</evidence>
<dbReference type="InterPro" id="IPR036291">
    <property type="entry name" value="NAD(P)-bd_dom_sf"/>
</dbReference>
<keyword evidence="3" id="KW-1185">Reference proteome</keyword>
<evidence type="ECO:0000313" key="3">
    <source>
        <dbReference type="Proteomes" id="UP000199258"/>
    </source>
</evidence>
<dbReference type="Gene3D" id="3.40.50.720">
    <property type="entry name" value="NAD(P)-binding Rossmann-like Domain"/>
    <property type="match status" value="1"/>
</dbReference>
<dbReference type="Proteomes" id="UP000199258">
    <property type="component" value="Unassembled WGS sequence"/>
</dbReference>
<dbReference type="RefSeq" id="WP_090585090.1">
    <property type="nucleotide sequence ID" value="NZ_FNDT01000003.1"/>
</dbReference>
<reference evidence="2 3" key="1">
    <citation type="submission" date="2016-10" db="EMBL/GenBank/DDBJ databases">
        <authorList>
            <person name="de Groot N.N."/>
        </authorList>
    </citation>
    <scope>NUCLEOTIDE SEQUENCE [LARGE SCALE GENOMIC DNA]</scope>
    <source>
        <strain evidence="2 3">NP_1H</strain>
    </source>
</reference>